<feature type="transmembrane region" description="Helical" evidence="2">
    <location>
        <begin position="956"/>
        <end position="973"/>
    </location>
</feature>
<feature type="transmembrane region" description="Helical" evidence="2">
    <location>
        <begin position="907"/>
        <end position="928"/>
    </location>
</feature>
<reference evidence="3 4" key="1">
    <citation type="submission" date="2019-06" db="EMBL/GenBank/DDBJ databases">
        <title>Draft genome of Aliikangiella marina GYP-15.</title>
        <authorList>
            <person name="Wang G."/>
        </authorList>
    </citation>
    <scope>NUCLEOTIDE SEQUENCE [LARGE SCALE GENOMIC DNA]</scope>
    <source>
        <strain evidence="3 4">GYP-15</strain>
    </source>
</reference>
<dbReference type="AlphaFoldDB" id="A0A545T5B6"/>
<feature type="transmembrane region" description="Helical" evidence="2">
    <location>
        <begin position="525"/>
        <end position="543"/>
    </location>
</feature>
<dbReference type="PANTHER" id="PTHR32063">
    <property type="match status" value="1"/>
</dbReference>
<dbReference type="PANTHER" id="PTHR32063:SF0">
    <property type="entry name" value="SWARMING MOTILITY PROTEIN SWRC"/>
    <property type="match status" value="1"/>
</dbReference>
<dbReference type="SUPFAM" id="SSF82714">
    <property type="entry name" value="Multidrug efflux transporter AcrB TolC docking domain, DN and DC subdomains"/>
    <property type="match status" value="2"/>
</dbReference>
<dbReference type="EMBL" id="VIKR01000005">
    <property type="protein sequence ID" value="TQV72358.1"/>
    <property type="molecule type" value="Genomic_DNA"/>
</dbReference>
<dbReference type="OrthoDB" id="5287122at2"/>
<proteinExistence type="predicted"/>
<evidence type="ECO:0000313" key="4">
    <source>
        <dbReference type="Proteomes" id="UP000317839"/>
    </source>
</evidence>
<evidence type="ECO:0000313" key="3">
    <source>
        <dbReference type="EMBL" id="TQV72358.1"/>
    </source>
</evidence>
<feature type="transmembrane region" description="Helical" evidence="2">
    <location>
        <begin position="390"/>
        <end position="415"/>
    </location>
</feature>
<comment type="caution">
    <text evidence="3">The sequence shown here is derived from an EMBL/GenBank/DDBJ whole genome shotgun (WGS) entry which is preliminary data.</text>
</comment>
<keyword evidence="2" id="KW-1133">Transmembrane helix</keyword>
<dbReference type="RefSeq" id="WP_142943688.1">
    <property type="nucleotide sequence ID" value="NZ_VIKR01000005.1"/>
</dbReference>
<feature type="transmembrane region" description="Helical" evidence="2">
    <location>
        <begin position="877"/>
        <end position="901"/>
    </location>
</feature>
<dbReference type="Pfam" id="PF00873">
    <property type="entry name" value="ACR_tran"/>
    <property type="match status" value="1"/>
</dbReference>
<dbReference type="Gene3D" id="3.30.70.1440">
    <property type="entry name" value="Multidrug efflux transporter AcrB pore domain"/>
    <property type="match status" value="1"/>
</dbReference>
<protein>
    <submittedName>
        <fullName evidence="3">Efflux RND transporter permease subunit</fullName>
    </submittedName>
</protein>
<feature type="transmembrane region" description="Helical" evidence="2">
    <location>
        <begin position="330"/>
        <end position="357"/>
    </location>
</feature>
<feature type="transmembrane region" description="Helical" evidence="2">
    <location>
        <begin position="12"/>
        <end position="30"/>
    </location>
</feature>
<dbReference type="PRINTS" id="PR00702">
    <property type="entry name" value="ACRIFLAVINRP"/>
</dbReference>
<dbReference type="Gene3D" id="3.30.70.1430">
    <property type="entry name" value="Multidrug efflux transporter AcrB pore domain"/>
    <property type="match status" value="2"/>
</dbReference>
<keyword evidence="4" id="KW-1185">Reference proteome</keyword>
<name>A0A545T5B6_9GAMM</name>
<feature type="transmembrane region" description="Helical" evidence="2">
    <location>
        <begin position="850"/>
        <end position="870"/>
    </location>
</feature>
<dbReference type="Gene3D" id="3.30.2090.10">
    <property type="entry name" value="Multidrug efflux transporter AcrB TolC docking domain, DN and DC subdomains"/>
    <property type="match status" value="2"/>
</dbReference>
<feature type="transmembrane region" description="Helical" evidence="2">
    <location>
        <begin position="435"/>
        <end position="455"/>
    </location>
</feature>
<sequence length="1049" mass="114509">MKLTKQALKSPASVAVGVALILLVGVLSLLKLPVQLFPDIERPRIAIQTQWRAASPLEIESEIIEPQEQVLKGIPGLVRLNAFANRGNAFINLEFGVDTNMDQTLIEVISRMTRIPPLPRDATPPQVMLGGFGGGTPALTFFFLQALPGNDKPVADYIDFVNSNVTPRLESIAGVASVQTFDQNNREELQIRFDPIKAAQFNIEIPRLVNMVVGGSDVSGGFVDVGRRQYTLRFSGQYQAEQLAELILENRNGRNIRLGDIATVEVARNDVSATAYQNGNPAFSMRINKANGANTLATLNLVKAEVEKINQELLADKQLVMAQSFDASVFIYRAINLVTGNLFAGVILSLSVLWFFVRRARATLIIATAIPISLLATFFVLDVLGRSLNVISLAGLAFAVGMVLDAAIVVLENILRMREKGKDNHQSSLKGAIQVWPALLASTTTTVAIFLPVFFLKDVEGQLFGDLALTIAIAVSVSLLVAVVLLPVLAKLMIKDRQILDPNKRVWERVSNFVMNITNTGKKRAALATSLIFLPVFFTWLATPKLDYLPPVKRDAVDANLRFPPGANVETIDKEVVQPILERLKPYMEGTKEPALKNYYIFTGPFGGNLGVRAKDQTKVNELLDVVRNEILVDLPDTTAVAYQGNLFGGFGGARSVQILLQSSDNEALMQVAAEGMAWVREAIPGASVNANPGLEVAEPELRLLPRDREILEQGWTRREIGTVVRTLGDGMYVGEHFNGSKRMNIILRAEGWDDPDNLGDVPVVTANGNITQLRELVDINRTVGPTRLARIDGHRTITLNVNPPQGWSLEETIDTLKSQVDPKLRQALPADGSIQYGGSADQLEKAITVMGQNFLFALAILFMLLAALFKSLKDSALVLVTIPLATVGGILALRLLNLAVFQPLDLLTMIGFVILLGLVVNNAILLVHQTRNAETKGLNRREAVHTALKMRLRPIFMSTLTSFFGMLPLLLMPGAGSVIYRGLAAVIVGGLAVSTIFTILLLPCLLQINFKQLLFNFASRQSKSTSSINQADDTETNSPLSIKSANQH</sequence>
<evidence type="ECO:0000256" key="1">
    <source>
        <dbReference type="SAM" id="MobiDB-lite"/>
    </source>
</evidence>
<dbReference type="GO" id="GO:0005886">
    <property type="term" value="C:plasma membrane"/>
    <property type="evidence" value="ECO:0007669"/>
    <property type="project" value="TreeGrafter"/>
</dbReference>
<dbReference type="SUPFAM" id="SSF82693">
    <property type="entry name" value="Multidrug efflux transporter AcrB pore domain, PN1, PN2, PC1 and PC2 subdomains"/>
    <property type="match status" value="2"/>
</dbReference>
<gene>
    <name evidence="3" type="ORF">FLL45_19275</name>
</gene>
<feature type="transmembrane region" description="Helical" evidence="2">
    <location>
        <begin position="467"/>
        <end position="490"/>
    </location>
</feature>
<feature type="transmembrane region" description="Helical" evidence="2">
    <location>
        <begin position="364"/>
        <end position="384"/>
    </location>
</feature>
<evidence type="ECO:0000256" key="2">
    <source>
        <dbReference type="SAM" id="Phobius"/>
    </source>
</evidence>
<dbReference type="GO" id="GO:0042910">
    <property type="term" value="F:xenobiotic transmembrane transporter activity"/>
    <property type="evidence" value="ECO:0007669"/>
    <property type="project" value="TreeGrafter"/>
</dbReference>
<keyword evidence="2" id="KW-0472">Membrane</keyword>
<feature type="region of interest" description="Disordered" evidence="1">
    <location>
        <begin position="1027"/>
        <end position="1049"/>
    </location>
</feature>
<dbReference type="InterPro" id="IPR027463">
    <property type="entry name" value="AcrB_DN_DC_subdom"/>
</dbReference>
<dbReference type="Gene3D" id="1.20.1640.10">
    <property type="entry name" value="Multidrug efflux transporter AcrB transmembrane domain"/>
    <property type="match status" value="2"/>
</dbReference>
<dbReference type="Gene3D" id="3.30.70.1320">
    <property type="entry name" value="Multidrug efflux transporter AcrB pore domain like"/>
    <property type="match status" value="1"/>
</dbReference>
<dbReference type="InterPro" id="IPR001036">
    <property type="entry name" value="Acrflvin-R"/>
</dbReference>
<organism evidence="3 4">
    <name type="scientific">Aliikangiella marina</name>
    <dbReference type="NCBI Taxonomy" id="1712262"/>
    <lineage>
        <taxon>Bacteria</taxon>
        <taxon>Pseudomonadati</taxon>
        <taxon>Pseudomonadota</taxon>
        <taxon>Gammaproteobacteria</taxon>
        <taxon>Oceanospirillales</taxon>
        <taxon>Pleioneaceae</taxon>
        <taxon>Aliikangiella</taxon>
    </lineage>
</organism>
<keyword evidence="2" id="KW-0812">Transmembrane</keyword>
<accession>A0A545T5B6</accession>
<dbReference type="Proteomes" id="UP000317839">
    <property type="component" value="Unassembled WGS sequence"/>
</dbReference>
<feature type="transmembrane region" description="Helical" evidence="2">
    <location>
        <begin position="979"/>
        <end position="1007"/>
    </location>
</feature>
<dbReference type="SUPFAM" id="SSF82866">
    <property type="entry name" value="Multidrug efflux transporter AcrB transmembrane domain"/>
    <property type="match status" value="2"/>
</dbReference>